<dbReference type="EMBL" id="BGZK01000467">
    <property type="protein sequence ID" value="GBP45296.1"/>
    <property type="molecule type" value="Genomic_DNA"/>
</dbReference>
<dbReference type="AlphaFoldDB" id="A0A4C1W177"/>
<comment type="caution">
    <text evidence="2">The sequence shown here is derived from an EMBL/GenBank/DDBJ whole genome shotgun (WGS) entry which is preliminary data.</text>
</comment>
<accession>A0A4C1W177</accession>
<dbReference type="Proteomes" id="UP000299102">
    <property type="component" value="Unassembled WGS sequence"/>
</dbReference>
<organism evidence="2 3">
    <name type="scientific">Eumeta variegata</name>
    <name type="common">Bagworm moth</name>
    <name type="synonym">Eumeta japonica</name>
    <dbReference type="NCBI Taxonomy" id="151549"/>
    <lineage>
        <taxon>Eukaryota</taxon>
        <taxon>Metazoa</taxon>
        <taxon>Ecdysozoa</taxon>
        <taxon>Arthropoda</taxon>
        <taxon>Hexapoda</taxon>
        <taxon>Insecta</taxon>
        <taxon>Pterygota</taxon>
        <taxon>Neoptera</taxon>
        <taxon>Endopterygota</taxon>
        <taxon>Lepidoptera</taxon>
        <taxon>Glossata</taxon>
        <taxon>Ditrysia</taxon>
        <taxon>Tineoidea</taxon>
        <taxon>Psychidae</taxon>
        <taxon>Oiketicinae</taxon>
        <taxon>Eumeta</taxon>
    </lineage>
</organism>
<keyword evidence="3" id="KW-1185">Reference proteome</keyword>
<protein>
    <submittedName>
        <fullName evidence="2">Uncharacterized protein</fullName>
    </submittedName>
</protein>
<evidence type="ECO:0000313" key="2">
    <source>
        <dbReference type="EMBL" id="GBP45296.1"/>
    </source>
</evidence>
<feature type="compositionally biased region" description="Polar residues" evidence="1">
    <location>
        <begin position="1"/>
        <end position="10"/>
    </location>
</feature>
<sequence>MFQNGQSSNFRCDETAGIGARQPPVTEVDHERRGECTKAAGRAGARTLFLVTAVEGRCAPAVALRARPTTSISWPIISPNRVERWLGGRLVNGRAREGDHAQPGRAHTYFSATATLHPMHVRGSKHEDVTSVGSRVSCSPDAGATLAACDWSGRYTSAKR</sequence>
<name>A0A4C1W177_EUMVA</name>
<reference evidence="2 3" key="1">
    <citation type="journal article" date="2019" name="Commun. Biol.">
        <title>The bagworm genome reveals a unique fibroin gene that provides high tensile strength.</title>
        <authorList>
            <person name="Kono N."/>
            <person name="Nakamura H."/>
            <person name="Ohtoshi R."/>
            <person name="Tomita M."/>
            <person name="Numata K."/>
            <person name="Arakawa K."/>
        </authorList>
    </citation>
    <scope>NUCLEOTIDE SEQUENCE [LARGE SCALE GENOMIC DNA]</scope>
</reference>
<evidence type="ECO:0000313" key="3">
    <source>
        <dbReference type="Proteomes" id="UP000299102"/>
    </source>
</evidence>
<gene>
    <name evidence="2" type="ORF">EVAR_29044_1</name>
</gene>
<evidence type="ECO:0000256" key="1">
    <source>
        <dbReference type="SAM" id="MobiDB-lite"/>
    </source>
</evidence>
<proteinExistence type="predicted"/>
<feature type="region of interest" description="Disordered" evidence="1">
    <location>
        <begin position="1"/>
        <end position="33"/>
    </location>
</feature>